<keyword evidence="4" id="KW-1185">Reference proteome</keyword>
<gene>
    <name evidence="3" type="ORF">SSX86_028640</name>
</gene>
<dbReference type="Pfam" id="PF13967">
    <property type="entry name" value="RSN1_TM"/>
    <property type="match status" value="1"/>
</dbReference>
<dbReference type="InterPro" id="IPR045122">
    <property type="entry name" value="Csc1-like"/>
</dbReference>
<dbReference type="EMBL" id="JBCNJP010000027">
    <property type="protein sequence ID" value="KAK9052012.1"/>
    <property type="molecule type" value="Genomic_DNA"/>
</dbReference>
<sequence length="107" mass="12004">MTKSMSPSSIEALPGCFIPRMPEPELIEHAGLDSAVYIRIYLLGLEIFVPIALLAFGVLVPVNYTGENFSIMRLSMKDLTFGEIHKFLIFNVPPASKRSESFRFSNH</sequence>
<dbReference type="PANTHER" id="PTHR13018:SF124">
    <property type="entry name" value="ERD (EARLY-RESPONSIVE TO DEHYDRATION STRESS) FAMILY PROTEIN-RELATED"/>
    <property type="match status" value="1"/>
</dbReference>
<keyword evidence="1" id="KW-0812">Transmembrane</keyword>
<reference evidence="3 4" key="1">
    <citation type="submission" date="2024-04" db="EMBL/GenBank/DDBJ databases">
        <title>The reference genome of an endangered Asteraceae, Deinandra increscens subsp. villosa, native to the Central Coast of California.</title>
        <authorList>
            <person name="Guilliams M."/>
            <person name="Hasenstab-Lehman K."/>
            <person name="Meyer R."/>
            <person name="Mcevoy S."/>
        </authorList>
    </citation>
    <scope>NUCLEOTIDE SEQUENCE [LARGE SCALE GENOMIC DNA]</scope>
    <source>
        <tissue evidence="3">Leaf</tissue>
    </source>
</reference>
<comment type="caution">
    <text evidence="3">The sequence shown here is derived from an EMBL/GenBank/DDBJ whole genome shotgun (WGS) entry which is preliminary data.</text>
</comment>
<proteinExistence type="predicted"/>
<dbReference type="PANTHER" id="PTHR13018">
    <property type="entry name" value="PROBABLE MEMBRANE PROTEIN DUF221-RELATED"/>
    <property type="match status" value="1"/>
</dbReference>
<evidence type="ECO:0000259" key="2">
    <source>
        <dbReference type="Pfam" id="PF13967"/>
    </source>
</evidence>
<dbReference type="Proteomes" id="UP001408789">
    <property type="component" value="Unassembled WGS sequence"/>
</dbReference>
<keyword evidence="1" id="KW-0472">Membrane</keyword>
<dbReference type="GO" id="GO:0005886">
    <property type="term" value="C:plasma membrane"/>
    <property type="evidence" value="ECO:0007669"/>
    <property type="project" value="TreeGrafter"/>
</dbReference>
<dbReference type="AlphaFoldDB" id="A0AAP0CED2"/>
<evidence type="ECO:0000256" key="1">
    <source>
        <dbReference type="SAM" id="Phobius"/>
    </source>
</evidence>
<accession>A0AAP0CED2</accession>
<dbReference type="GO" id="GO:0005227">
    <property type="term" value="F:calcium-activated cation channel activity"/>
    <property type="evidence" value="ECO:0007669"/>
    <property type="project" value="InterPro"/>
</dbReference>
<dbReference type="InterPro" id="IPR032880">
    <property type="entry name" value="CSC1/OSCA1-like_N"/>
</dbReference>
<organism evidence="3 4">
    <name type="scientific">Deinandra increscens subsp. villosa</name>
    <dbReference type="NCBI Taxonomy" id="3103831"/>
    <lineage>
        <taxon>Eukaryota</taxon>
        <taxon>Viridiplantae</taxon>
        <taxon>Streptophyta</taxon>
        <taxon>Embryophyta</taxon>
        <taxon>Tracheophyta</taxon>
        <taxon>Spermatophyta</taxon>
        <taxon>Magnoliopsida</taxon>
        <taxon>eudicotyledons</taxon>
        <taxon>Gunneridae</taxon>
        <taxon>Pentapetalae</taxon>
        <taxon>asterids</taxon>
        <taxon>campanulids</taxon>
        <taxon>Asterales</taxon>
        <taxon>Asteraceae</taxon>
        <taxon>Asteroideae</taxon>
        <taxon>Heliantheae alliance</taxon>
        <taxon>Madieae</taxon>
        <taxon>Madiinae</taxon>
        <taxon>Deinandra</taxon>
    </lineage>
</organism>
<protein>
    <recommendedName>
        <fullName evidence="2">CSC1/OSCA1-like N-terminal transmembrane domain-containing protein</fullName>
    </recommendedName>
</protein>
<feature type="transmembrane region" description="Helical" evidence="1">
    <location>
        <begin position="40"/>
        <end position="64"/>
    </location>
</feature>
<feature type="domain" description="CSC1/OSCA1-like N-terminal transmembrane" evidence="2">
    <location>
        <begin position="20"/>
        <end position="84"/>
    </location>
</feature>
<evidence type="ECO:0000313" key="3">
    <source>
        <dbReference type="EMBL" id="KAK9052012.1"/>
    </source>
</evidence>
<evidence type="ECO:0000313" key="4">
    <source>
        <dbReference type="Proteomes" id="UP001408789"/>
    </source>
</evidence>
<keyword evidence="1" id="KW-1133">Transmembrane helix</keyword>
<name>A0AAP0CED2_9ASTR</name>